<dbReference type="OrthoDB" id="129121at2759"/>
<sequence>MPNFVWHVPNGANIPEAPAIGHVMTDFPRRNVFGQDFESAGLEWTKELCETDSDKDGQTNGQELGDPCCEWTIGSSPAWSSGISHPGDATKTSDPARLAAIRCISATSESESAPELGHAVHDWPERNAFGQDFDDAGRRWSVKFCQSDSDGDGQTNGQELGDPCCEWDEISGGSPLWSDGLSHPGDPDQTADASRWESLECAGMKEEL</sequence>
<dbReference type="Proteomes" id="UP001165083">
    <property type="component" value="Unassembled WGS sequence"/>
</dbReference>
<protein>
    <submittedName>
        <fullName evidence="3">Unnamed protein product</fullName>
    </submittedName>
</protein>
<keyword evidence="4" id="KW-1185">Reference proteome</keyword>
<dbReference type="AlphaFoldDB" id="A0A9W6X032"/>
<dbReference type="InterPro" id="IPR055313">
    <property type="entry name" value="Temptin-like"/>
</dbReference>
<comment type="caution">
    <text evidence="3">The sequence shown here is derived from an EMBL/GenBank/DDBJ whole genome shotgun (WGS) entry which is preliminary data.</text>
</comment>
<evidence type="ECO:0000313" key="4">
    <source>
        <dbReference type="Proteomes" id="UP001165083"/>
    </source>
</evidence>
<feature type="region of interest" description="Disordered" evidence="1">
    <location>
        <begin position="147"/>
        <end position="195"/>
    </location>
</feature>
<dbReference type="PANTHER" id="PTHR34737">
    <property type="entry name" value="EF-HAND DOMAIN-CONTAINING PROTEIN"/>
    <property type="match status" value="1"/>
</dbReference>
<evidence type="ECO:0000259" key="2">
    <source>
        <dbReference type="Pfam" id="PF24784"/>
    </source>
</evidence>
<proteinExistence type="predicted"/>
<organism evidence="3 4">
    <name type="scientific">Phytophthora lilii</name>
    <dbReference type="NCBI Taxonomy" id="2077276"/>
    <lineage>
        <taxon>Eukaryota</taxon>
        <taxon>Sar</taxon>
        <taxon>Stramenopiles</taxon>
        <taxon>Oomycota</taxon>
        <taxon>Peronosporomycetes</taxon>
        <taxon>Peronosporales</taxon>
        <taxon>Peronosporaceae</taxon>
        <taxon>Phytophthora</taxon>
    </lineage>
</organism>
<reference evidence="3" key="1">
    <citation type="submission" date="2023-04" db="EMBL/GenBank/DDBJ databases">
        <title>Phytophthora lilii NBRC 32176.</title>
        <authorList>
            <person name="Ichikawa N."/>
            <person name="Sato H."/>
            <person name="Tonouchi N."/>
        </authorList>
    </citation>
    <scope>NUCLEOTIDE SEQUENCE</scope>
    <source>
        <strain evidence="3">NBRC 32176</strain>
    </source>
</reference>
<dbReference type="EMBL" id="BSXW01000502">
    <property type="protein sequence ID" value="GMF24089.1"/>
    <property type="molecule type" value="Genomic_DNA"/>
</dbReference>
<gene>
    <name evidence="3" type="ORF">Plil01_000982700</name>
</gene>
<feature type="domain" description="Temptin Cys/Cys disulfide" evidence="2">
    <location>
        <begin position="2"/>
        <end position="88"/>
    </location>
</feature>
<feature type="domain" description="Temptin Cys/Cys disulfide" evidence="2">
    <location>
        <begin position="112"/>
        <end position="186"/>
    </location>
</feature>
<accession>A0A9W6X032</accession>
<evidence type="ECO:0000256" key="1">
    <source>
        <dbReference type="SAM" id="MobiDB-lite"/>
    </source>
</evidence>
<feature type="compositionally biased region" description="Polar residues" evidence="1">
    <location>
        <begin position="147"/>
        <end position="158"/>
    </location>
</feature>
<dbReference type="PANTHER" id="PTHR34737:SF2">
    <property type="entry name" value="EF-HAND DOMAIN-CONTAINING PROTEIN"/>
    <property type="match status" value="1"/>
</dbReference>
<dbReference type="Pfam" id="PF24784">
    <property type="entry name" value="Temptin_C"/>
    <property type="match status" value="2"/>
</dbReference>
<evidence type="ECO:0000313" key="3">
    <source>
        <dbReference type="EMBL" id="GMF24089.1"/>
    </source>
</evidence>
<name>A0A9W6X032_9STRA</name>
<dbReference type="InterPro" id="IPR057626">
    <property type="entry name" value="S-S_Temptin"/>
</dbReference>